<dbReference type="EMBL" id="BMAV01011348">
    <property type="protein sequence ID" value="GFY57140.1"/>
    <property type="molecule type" value="Genomic_DNA"/>
</dbReference>
<keyword evidence="2" id="KW-0479">Metal-binding</keyword>
<name>A0A8X6XNU8_9ARAC</name>
<organism evidence="10 11">
    <name type="scientific">Trichonephila inaurata madagascariensis</name>
    <dbReference type="NCBI Taxonomy" id="2747483"/>
    <lineage>
        <taxon>Eukaryota</taxon>
        <taxon>Metazoa</taxon>
        <taxon>Ecdysozoa</taxon>
        <taxon>Arthropoda</taxon>
        <taxon>Chelicerata</taxon>
        <taxon>Arachnida</taxon>
        <taxon>Araneae</taxon>
        <taxon>Araneomorphae</taxon>
        <taxon>Entelegynae</taxon>
        <taxon>Araneoidea</taxon>
        <taxon>Nephilidae</taxon>
        <taxon>Trichonephila</taxon>
        <taxon>Trichonephila inaurata</taxon>
    </lineage>
</organism>
<comment type="subcellular location">
    <subcellularLocation>
        <location evidence="1">Nucleus</location>
    </subcellularLocation>
</comment>
<accession>A0A8X6XNU8</accession>
<dbReference type="AlphaFoldDB" id="A0A8X6XNU8"/>
<feature type="compositionally biased region" description="Basic residues" evidence="8">
    <location>
        <begin position="176"/>
        <end position="193"/>
    </location>
</feature>
<evidence type="ECO:0000313" key="11">
    <source>
        <dbReference type="Proteomes" id="UP000886998"/>
    </source>
</evidence>
<reference evidence="10" key="1">
    <citation type="submission" date="2020-08" db="EMBL/GenBank/DDBJ databases">
        <title>Multicomponent nature underlies the extraordinary mechanical properties of spider dragline silk.</title>
        <authorList>
            <person name="Kono N."/>
            <person name="Nakamura H."/>
            <person name="Mori M."/>
            <person name="Yoshida Y."/>
            <person name="Ohtoshi R."/>
            <person name="Malay A.D."/>
            <person name="Moran D.A.P."/>
            <person name="Tomita M."/>
            <person name="Numata K."/>
            <person name="Arakawa K."/>
        </authorList>
    </citation>
    <scope>NUCLEOTIDE SEQUENCE</scope>
</reference>
<dbReference type="InterPro" id="IPR013087">
    <property type="entry name" value="Znf_C2H2_type"/>
</dbReference>
<evidence type="ECO:0000256" key="1">
    <source>
        <dbReference type="ARBA" id="ARBA00004123"/>
    </source>
</evidence>
<keyword evidence="11" id="KW-1185">Reference proteome</keyword>
<dbReference type="GO" id="GO:0008270">
    <property type="term" value="F:zinc ion binding"/>
    <property type="evidence" value="ECO:0007669"/>
    <property type="project" value="UniProtKB-KW"/>
</dbReference>
<evidence type="ECO:0000256" key="4">
    <source>
        <dbReference type="ARBA" id="ARBA00022771"/>
    </source>
</evidence>
<feature type="non-terminal residue" evidence="10">
    <location>
        <position position="497"/>
    </location>
</feature>
<dbReference type="Gene3D" id="3.30.160.60">
    <property type="entry name" value="Classic Zinc Finger"/>
    <property type="match status" value="1"/>
</dbReference>
<feature type="compositionally biased region" description="Basic residues" evidence="8">
    <location>
        <begin position="239"/>
        <end position="256"/>
    </location>
</feature>
<comment type="caution">
    <text evidence="10">The sequence shown here is derived from an EMBL/GenBank/DDBJ whole genome shotgun (WGS) entry which is preliminary data.</text>
</comment>
<evidence type="ECO:0000259" key="9">
    <source>
        <dbReference type="PROSITE" id="PS50157"/>
    </source>
</evidence>
<dbReference type="Proteomes" id="UP000886998">
    <property type="component" value="Unassembled WGS sequence"/>
</dbReference>
<evidence type="ECO:0000256" key="3">
    <source>
        <dbReference type="ARBA" id="ARBA00022737"/>
    </source>
</evidence>
<sequence length="497" mass="54951">MDENKNFRTSPSPVTSRTRGMYKNIRAMVRIKLCVICDFQAHSLTALRHHMMSHTPSRVRFLVEPGQCVPGGNRATGEAWNRNESKSVGTGENPAPITLDDLASQLGAIFSPGKAADKVETPVPPVVLSSETAPVPPTGTDPSTPQPLVEESILDMLLGSQPETLPEASPQENQRNHTRQRLKPGRTRRRCHRLSCWNSKASRGGTKARRPPQGCRGHGEKALAVPDQSDRDDFQSQKPRSKRQHRRGRRSRKREHVHPPITTATMKTKKQGAKTPATNAKTTERITETPAGGQTKKKIVCEFCGKKFASQLALRDHAESVHNVEDEMTFAFESHKRELSRPATPPPTTVEATVPKTLVGCYDSEGPVRAKWCQHCARELLLGISLAEHIRIAHNDSFVKKNEGLQHTSVIEVQAEDIVDPSQRDQLSTTVRHGMGDPGERCSFCEKGFPCQADLDTHLVQVHDVGATDVNTSGGEMNPISPPYKRDLQLLWADLPV</sequence>
<dbReference type="GO" id="GO:0005634">
    <property type="term" value="C:nucleus"/>
    <property type="evidence" value="ECO:0007669"/>
    <property type="project" value="UniProtKB-SubCell"/>
</dbReference>
<evidence type="ECO:0000256" key="7">
    <source>
        <dbReference type="PROSITE-ProRule" id="PRU00042"/>
    </source>
</evidence>
<evidence type="ECO:0000256" key="2">
    <source>
        <dbReference type="ARBA" id="ARBA00022723"/>
    </source>
</evidence>
<evidence type="ECO:0000313" key="10">
    <source>
        <dbReference type="EMBL" id="GFY57140.1"/>
    </source>
</evidence>
<dbReference type="PANTHER" id="PTHR24406">
    <property type="entry name" value="TRANSCRIPTIONAL REPRESSOR CTCFL-RELATED"/>
    <property type="match status" value="1"/>
</dbReference>
<keyword evidence="3" id="KW-0677">Repeat</keyword>
<keyword evidence="6" id="KW-0539">Nucleus</keyword>
<keyword evidence="4 7" id="KW-0863">Zinc-finger</keyword>
<dbReference type="SMART" id="SM00355">
    <property type="entry name" value="ZnF_C2H2"/>
    <property type="match status" value="4"/>
</dbReference>
<feature type="region of interest" description="Disordered" evidence="8">
    <location>
        <begin position="162"/>
        <end position="281"/>
    </location>
</feature>
<evidence type="ECO:0000256" key="8">
    <source>
        <dbReference type="SAM" id="MobiDB-lite"/>
    </source>
</evidence>
<feature type="domain" description="C2H2-type" evidence="9">
    <location>
        <begin position="299"/>
        <end position="327"/>
    </location>
</feature>
<dbReference type="PROSITE" id="PS00028">
    <property type="entry name" value="ZINC_FINGER_C2H2_1"/>
    <property type="match status" value="3"/>
</dbReference>
<evidence type="ECO:0000256" key="5">
    <source>
        <dbReference type="ARBA" id="ARBA00022833"/>
    </source>
</evidence>
<evidence type="ECO:0000256" key="6">
    <source>
        <dbReference type="ARBA" id="ARBA00023242"/>
    </source>
</evidence>
<proteinExistence type="predicted"/>
<keyword evidence="5" id="KW-0862">Zinc</keyword>
<protein>
    <recommendedName>
        <fullName evidence="9">C2H2-type domain-containing protein</fullName>
    </recommendedName>
</protein>
<dbReference type="PROSITE" id="PS50157">
    <property type="entry name" value="ZINC_FINGER_C2H2_2"/>
    <property type="match status" value="1"/>
</dbReference>
<dbReference type="InterPro" id="IPR050888">
    <property type="entry name" value="ZnF_C2H2-type_TF"/>
</dbReference>
<gene>
    <name evidence="10" type="ORF">TNIN_142211</name>
</gene>
<feature type="region of interest" description="Disordered" evidence="8">
    <location>
        <begin position="127"/>
        <end position="147"/>
    </location>
</feature>